<evidence type="ECO:0000313" key="3">
    <source>
        <dbReference type="Proteomes" id="UP001342418"/>
    </source>
</evidence>
<evidence type="ECO:0000256" key="1">
    <source>
        <dbReference type="SAM" id="MobiDB-lite"/>
    </source>
</evidence>
<reference evidence="2 3" key="1">
    <citation type="submission" date="2018-07" db="EMBL/GenBank/DDBJ databases">
        <title>Genome sequence of Nitratireductor thuwali#1536.</title>
        <authorList>
            <person name="Michoud G."/>
            <person name="Merlino G."/>
            <person name="Sefrji F.O."/>
            <person name="Daffonchio D."/>
        </authorList>
    </citation>
    <scope>NUCLEOTIDE SEQUENCE [LARGE SCALE GENOMIC DNA]</scope>
    <source>
        <strain evidence="3">Nit1536</strain>
    </source>
</reference>
<dbReference type="CDD" id="cd13121">
    <property type="entry name" value="BF2867_like_C"/>
    <property type="match status" value="1"/>
</dbReference>
<feature type="region of interest" description="Disordered" evidence="1">
    <location>
        <begin position="1"/>
        <end position="59"/>
    </location>
</feature>
<dbReference type="EMBL" id="CP030941">
    <property type="protein sequence ID" value="UUP17191.1"/>
    <property type="molecule type" value="Genomic_DNA"/>
</dbReference>
<protein>
    <recommendedName>
        <fullName evidence="4">DUF3426 domain-containing protein</fullName>
    </recommendedName>
</protein>
<evidence type="ECO:0008006" key="4">
    <source>
        <dbReference type="Google" id="ProtNLM"/>
    </source>
</evidence>
<proteinExistence type="predicted"/>
<gene>
    <name evidence="2" type="ORF">NTH_01651</name>
</gene>
<keyword evidence="3" id="KW-1185">Reference proteome</keyword>
<dbReference type="Proteomes" id="UP001342418">
    <property type="component" value="Chromosome"/>
</dbReference>
<feature type="compositionally biased region" description="Basic and acidic residues" evidence="1">
    <location>
        <begin position="21"/>
        <end position="30"/>
    </location>
</feature>
<sequence length="214" mass="22460">MPLSGEIVAADTSVPAGEPQSPDRDIHDAEFETLPTDSAQPARARSGAHLPDPGLARTSQADTRGLESLLPAGRKPSSAAARRTPGGPAFWAMGLCIVAGSFWIAGGHALFREALAPVLAGATPGLKAATLESRIEMSEANALLLIDGRAINEGDETRALPDLLISVVDRDGYTTHYKLGTNGHRLEPGHSYPFSSRLVVTKDGVKSVSVSFQE</sequence>
<name>A0ABY5MJ07_9HYPH</name>
<accession>A0ABY5MJ07</accession>
<evidence type="ECO:0000313" key="2">
    <source>
        <dbReference type="EMBL" id="UUP17191.1"/>
    </source>
</evidence>
<organism evidence="2 3">
    <name type="scientific">Nitratireductor thuwali</name>
    <dbReference type="NCBI Taxonomy" id="2267699"/>
    <lineage>
        <taxon>Bacteria</taxon>
        <taxon>Pseudomonadati</taxon>
        <taxon>Pseudomonadota</taxon>
        <taxon>Alphaproteobacteria</taxon>
        <taxon>Hyphomicrobiales</taxon>
        <taxon>Phyllobacteriaceae</taxon>
        <taxon>Nitratireductor</taxon>
    </lineage>
</organism>